<evidence type="ECO:0000256" key="10">
    <source>
        <dbReference type="ARBA" id="ARBA00023012"/>
    </source>
</evidence>
<evidence type="ECO:0000256" key="11">
    <source>
        <dbReference type="ARBA" id="ARBA00023136"/>
    </source>
</evidence>
<dbReference type="PRINTS" id="PR00344">
    <property type="entry name" value="BCTRLSENSOR"/>
</dbReference>
<dbReference type="Gene3D" id="6.10.340.10">
    <property type="match status" value="1"/>
</dbReference>
<organism evidence="15 16">
    <name type="scientific">Niallia hominis</name>
    <dbReference type="NCBI Taxonomy" id="3133173"/>
    <lineage>
        <taxon>Bacteria</taxon>
        <taxon>Bacillati</taxon>
        <taxon>Bacillota</taxon>
        <taxon>Bacilli</taxon>
        <taxon>Bacillales</taxon>
        <taxon>Bacillaceae</taxon>
        <taxon>Niallia</taxon>
    </lineage>
</organism>
<dbReference type="InterPro" id="IPR004358">
    <property type="entry name" value="Sig_transdc_His_kin-like_C"/>
</dbReference>
<evidence type="ECO:0000256" key="6">
    <source>
        <dbReference type="ARBA" id="ARBA00022679"/>
    </source>
</evidence>
<dbReference type="CDD" id="cd00082">
    <property type="entry name" value="HisKA"/>
    <property type="match status" value="1"/>
</dbReference>
<dbReference type="EC" id="2.7.13.3" evidence="3"/>
<dbReference type="SUPFAM" id="SSF47384">
    <property type="entry name" value="Homodimeric domain of signal transducing histidine kinase"/>
    <property type="match status" value="1"/>
</dbReference>
<dbReference type="CDD" id="cd06225">
    <property type="entry name" value="HAMP"/>
    <property type="match status" value="1"/>
</dbReference>
<keyword evidence="10" id="KW-0902">Two-component regulatory system</keyword>
<keyword evidence="7" id="KW-0547">Nucleotide-binding</keyword>
<feature type="domain" description="HAMP" evidence="14">
    <location>
        <begin position="178"/>
        <end position="230"/>
    </location>
</feature>
<keyword evidence="11 12" id="KW-0472">Membrane</keyword>
<proteinExistence type="predicted"/>
<dbReference type="SMART" id="SM00388">
    <property type="entry name" value="HisKA"/>
    <property type="match status" value="1"/>
</dbReference>
<dbReference type="Proteomes" id="UP001465426">
    <property type="component" value="Unassembled WGS sequence"/>
</dbReference>
<evidence type="ECO:0000256" key="12">
    <source>
        <dbReference type="SAM" id="Phobius"/>
    </source>
</evidence>
<keyword evidence="8" id="KW-0418">Kinase</keyword>
<evidence type="ECO:0000256" key="8">
    <source>
        <dbReference type="ARBA" id="ARBA00022777"/>
    </source>
</evidence>
<keyword evidence="6" id="KW-0808">Transferase</keyword>
<dbReference type="InterPro" id="IPR036097">
    <property type="entry name" value="HisK_dim/P_sf"/>
</dbReference>
<gene>
    <name evidence="15" type="ORF">WMO63_23185</name>
</gene>
<dbReference type="Gene3D" id="1.10.287.130">
    <property type="match status" value="1"/>
</dbReference>
<feature type="transmembrane region" description="Helical" evidence="12">
    <location>
        <begin position="12"/>
        <end position="33"/>
    </location>
</feature>
<dbReference type="Pfam" id="PF00512">
    <property type="entry name" value="HisKA"/>
    <property type="match status" value="1"/>
</dbReference>
<dbReference type="SMART" id="SM00387">
    <property type="entry name" value="HATPase_c"/>
    <property type="match status" value="1"/>
</dbReference>
<comment type="caution">
    <text evidence="15">The sequence shown here is derived from an EMBL/GenBank/DDBJ whole genome shotgun (WGS) entry which is preliminary data.</text>
</comment>
<evidence type="ECO:0000256" key="4">
    <source>
        <dbReference type="ARBA" id="ARBA00022475"/>
    </source>
</evidence>
<dbReference type="InterPro" id="IPR003661">
    <property type="entry name" value="HisK_dim/P_dom"/>
</dbReference>
<dbReference type="PANTHER" id="PTHR43711">
    <property type="entry name" value="TWO-COMPONENT HISTIDINE KINASE"/>
    <property type="match status" value="1"/>
</dbReference>
<comment type="catalytic activity">
    <reaction evidence="1">
        <text>ATP + protein L-histidine = ADP + protein N-phospho-L-histidine.</text>
        <dbReference type="EC" id="2.7.13.3"/>
    </reaction>
</comment>
<dbReference type="PANTHER" id="PTHR43711:SF1">
    <property type="entry name" value="HISTIDINE KINASE 1"/>
    <property type="match status" value="1"/>
</dbReference>
<sequence length="463" mass="53016">MKIKSISFKLGLWFSTIFLSLLLILGFILYGVFTNFFTDYIEQDLVAKGNNHAQNLEKQFTKSTINHAIQMEQGVSTKILITNNQYQIISSSIELDEDIIDHIFLDKPISTGQVIENDWKNHEYIVSVSPVGENQGYVYMYYPSSIIKEIIFVMSLLSFISSLGIMLVAFGLIGILSRVFTKPLLTMKEATLKMAEGKYKQKVPIHGRDEIAQLGNSIQTLGEQLQYYEESRNDFLAAVSHEIRTPLTYIKGYSDVLSKGIIKNREEQEEYLQIINKETNRLSFLVNDLFEMSKLQTGKFELTKEWTSINDIMEKIISNLKPVAEKKGLELWGELEEDLPLLYVDIRRMEQVFYNLIENGIKYTNIGGISVRSFSKRDLIGIEIKDTGIGIPQNNLPRIWERFYRVDSSRTRKTGGSGLGLYVVKQIIESHGGTITVKSTENEGSIFTIFLTIDQENKSRRNR</sequence>
<dbReference type="RefSeq" id="WP_231512568.1">
    <property type="nucleotide sequence ID" value="NZ_JBBMFN010000117.1"/>
</dbReference>
<name>A0ABV1F6Z3_9BACI</name>
<dbReference type="GO" id="GO:0005524">
    <property type="term" value="F:ATP binding"/>
    <property type="evidence" value="ECO:0007669"/>
    <property type="project" value="UniProtKB-KW"/>
</dbReference>
<evidence type="ECO:0000256" key="5">
    <source>
        <dbReference type="ARBA" id="ARBA00022553"/>
    </source>
</evidence>
<dbReference type="InterPro" id="IPR003660">
    <property type="entry name" value="HAMP_dom"/>
</dbReference>
<dbReference type="SUPFAM" id="SSF55874">
    <property type="entry name" value="ATPase domain of HSP90 chaperone/DNA topoisomerase II/histidine kinase"/>
    <property type="match status" value="1"/>
</dbReference>
<evidence type="ECO:0000256" key="2">
    <source>
        <dbReference type="ARBA" id="ARBA00004651"/>
    </source>
</evidence>
<dbReference type="SUPFAM" id="SSF158472">
    <property type="entry name" value="HAMP domain-like"/>
    <property type="match status" value="1"/>
</dbReference>
<keyword evidence="16" id="KW-1185">Reference proteome</keyword>
<keyword evidence="12" id="KW-1133">Transmembrane helix</keyword>
<comment type="subcellular location">
    <subcellularLocation>
        <location evidence="2">Cell membrane</location>
        <topology evidence="2">Multi-pass membrane protein</topology>
    </subcellularLocation>
</comment>
<dbReference type="Gene3D" id="3.30.565.10">
    <property type="entry name" value="Histidine kinase-like ATPase, C-terminal domain"/>
    <property type="match status" value="1"/>
</dbReference>
<dbReference type="Pfam" id="PF00672">
    <property type="entry name" value="HAMP"/>
    <property type="match status" value="1"/>
</dbReference>
<dbReference type="PROSITE" id="PS50885">
    <property type="entry name" value="HAMP"/>
    <property type="match status" value="1"/>
</dbReference>
<evidence type="ECO:0000259" key="13">
    <source>
        <dbReference type="PROSITE" id="PS50109"/>
    </source>
</evidence>
<dbReference type="InterPro" id="IPR050736">
    <property type="entry name" value="Sensor_HK_Regulatory"/>
</dbReference>
<dbReference type="EMBL" id="JBBMFN010000117">
    <property type="protein sequence ID" value="MEQ2468560.1"/>
    <property type="molecule type" value="Genomic_DNA"/>
</dbReference>
<feature type="transmembrane region" description="Helical" evidence="12">
    <location>
        <begin position="150"/>
        <end position="176"/>
    </location>
</feature>
<accession>A0ABV1F6Z3</accession>
<keyword evidence="9 15" id="KW-0067">ATP-binding</keyword>
<protein>
    <recommendedName>
        <fullName evidence="3">histidine kinase</fullName>
        <ecNumber evidence="3">2.7.13.3</ecNumber>
    </recommendedName>
</protein>
<evidence type="ECO:0000256" key="9">
    <source>
        <dbReference type="ARBA" id="ARBA00022840"/>
    </source>
</evidence>
<feature type="domain" description="Histidine kinase" evidence="13">
    <location>
        <begin position="238"/>
        <end position="455"/>
    </location>
</feature>
<evidence type="ECO:0000256" key="7">
    <source>
        <dbReference type="ARBA" id="ARBA00022741"/>
    </source>
</evidence>
<keyword evidence="4" id="KW-1003">Cell membrane</keyword>
<dbReference type="Pfam" id="PF02518">
    <property type="entry name" value="HATPase_c"/>
    <property type="match status" value="1"/>
</dbReference>
<evidence type="ECO:0000313" key="15">
    <source>
        <dbReference type="EMBL" id="MEQ2468560.1"/>
    </source>
</evidence>
<keyword evidence="12" id="KW-0812">Transmembrane</keyword>
<evidence type="ECO:0000256" key="1">
    <source>
        <dbReference type="ARBA" id="ARBA00000085"/>
    </source>
</evidence>
<dbReference type="InterPro" id="IPR005467">
    <property type="entry name" value="His_kinase_dom"/>
</dbReference>
<evidence type="ECO:0000259" key="14">
    <source>
        <dbReference type="PROSITE" id="PS50885"/>
    </source>
</evidence>
<dbReference type="InterPro" id="IPR003594">
    <property type="entry name" value="HATPase_dom"/>
</dbReference>
<dbReference type="SMART" id="SM00304">
    <property type="entry name" value="HAMP"/>
    <property type="match status" value="1"/>
</dbReference>
<dbReference type="PROSITE" id="PS50109">
    <property type="entry name" value="HIS_KIN"/>
    <property type="match status" value="1"/>
</dbReference>
<evidence type="ECO:0000313" key="16">
    <source>
        <dbReference type="Proteomes" id="UP001465426"/>
    </source>
</evidence>
<dbReference type="InterPro" id="IPR036890">
    <property type="entry name" value="HATPase_C_sf"/>
</dbReference>
<dbReference type="CDD" id="cd00075">
    <property type="entry name" value="HATPase"/>
    <property type="match status" value="1"/>
</dbReference>
<evidence type="ECO:0000256" key="3">
    <source>
        <dbReference type="ARBA" id="ARBA00012438"/>
    </source>
</evidence>
<keyword evidence="5" id="KW-0597">Phosphoprotein</keyword>
<reference evidence="15 16" key="1">
    <citation type="submission" date="2024-03" db="EMBL/GenBank/DDBJ databases">
        <title>Human intestinal bacterial collection.</title>
        <authorList>
            <person name="Pauvert C."/>
            <person name="Hitch T.C.A."/>
            <person name="Clavel T."/>
        </authorList>
    </citation>
    <scope>NUCLEOTIDE SEQUENCE [LARGE SCALE GENOMIC DNA]</scope>
    <source>
        <strain evidence="15 16">CLA-SR-H024</strain>
    </source>
</reference>